<reference evidence="2" key="2">
    <citation type="submission" date="2015-03" db="EMBL/GenBank/DDBJ databases">
        <authorList>
            <person name="Chow C.-E.T."/>
            <person name="Winget D.M."/>
            <person name="White R.A.III."/>
            <person name="Hallam S.J."/>
            <person name="Suttle C.A."/>
        </authorList>
    </citation>
    <scope>NUCLEOTIDE SEQUENCE</scope>
    <source>
        <strain evidence="2">Anoxic2_1</strain>
    </source>
</reference>
<protein>
    <submittedName>
        <fullName evidence="2">Uncharacterized protein</fullName>
    </submittedName>
</protein>
<proteinExistence type="predicted"/>
<accession>A0A0F7L4Z6</accession>
<sequence length="57" mass="6601">MTAWKRATPGTSTAGSSPARVRSSQNHDCLSHLLYRSERTAPRRRPSTLWAMNFWRR</sequence>
<evidence type="ECO:0000256" key="1">
    <source>
        <dbReference type="SAM" id="MobiDB-lite"/>
    </source>
</evidence>
<dbReference type="EMBL" id="KR029585">
    <property type="protein sequence ID" value="AKH46578.1"/>
    <property type="molecule type" value="Genomic_DNA"/>
</dbReference>
<organism evidence="2">
    <name type="scientific">uncultured marine virus</name>
    <dbReference type="NCBI Taxonomy" id="186617"/>
    <lineage>
        <taxon>Viruses</taxon>
        <taxon>environmental samples</taxon>
    </lineage>
</organism>
<evidence type="ECO:0000313" key="2">
    <source>
        <dbReference type="EMBL" id="AKH46578.1"/>
    </source>
</evidence>
<feature type="region of interest" description="Disordered" evidence="1">
    <location>
        <begin position="1"/>
        <end position="26"/>
    </location>
</feature>
<name>A0A0F7L4Z6_9VIRU</name>
<reference evidence="2" key="1">
    <citation type="journal article" date="2015" name="Front. Microbiol.">
        <title>Combining genomic sequencing methods to explore viral diversity and reveal potential virus-host interactions.</title>
        <authorList>
            <person name="Chow C.E."/>
            <person name="Winget D.M."/>
            <person name="White R.A.III."/>
            <person name="Hallam S.J."/>
            <person name="Suttle C.A."/>
        </authorList>
    </citation>
    <scope>NUCLEOTIDE SEQUENCE</scope>
    <source>
        <strain evidence="2">Anoxic2_1</strain>
    </source>
</reference>
<feature type="compositionally biased region" description="Polar residues" evidence="1">
    <location>
        <begin position="9"/>
        <end position="26"/>
    </location>
</feature>